<reference evidence="1 2" key="1">
    <citation type="journal article" date="2022" name="Nat. Plants">
        <title>Genomes of leafy and leafless Platanthera orchids illuminate the evolution of mycoheterotrophy.</title>
        <authorList>
            <person name="Li M.H."/>
            <person name="Liu K.W."/>
            <person name="Li Z."/>
            <person name="Lu H.C."/>
            <person name="Ye Q.L."/>
            <person name="Zhang D."/>
            <person name="Wang J.Y."/>
            <person name="Li Y.F."/>
            <person name="Zhong Z.M."/>
            <person name="Liu X."/>
            <person name="Yu X."/>
            <person name="Liu D.K."/>
            <person name="Tu X.D."/>
            <person name="Liu B."/>
            <person name="Hao Y."/>
            <person name="Liao X.Y."/>
            <person name="Jiang Y.T."/>
            <person name="Sun W.H."/>
            <person name="Chen J."/>
            <person name="Chen Y.Q."/>
            <person name="Ai Y."/>
            <person name="Zhai J.W."/>
            <person name="Wu S.S."/>
            <person name="Zhou Z."/>
            <person name="Hsiao Y.Y."/>
            <person name="Wu W.L."/>
            <person name="Chen Y.Y."/>
            <person name="Lin Y.F."/>
            <person name="Hsu J.L."/>
            <person name="Li C.Y."/>
            <person name="Wang Z.W."/>
            <person name="Zhao X."/>
            <person name="Zhong W.Y."/>
            <person name="Ma X.K."/>
            <person name="Ma L."/>
            <person name="Huang J."/>
            <person name="Chen G.Z."/>
            <person name="Huang M.Z."/>
            <person name="Huang L."/>
            <person name="Peng D.H."/>
            <person name="Luo Y.B."/>
            <person name="Zou S.Q."/>
            <person name="Chen S.P."/>
            <person name="Lan S."/>
            <person name="Tsai W.C."/>
            <person name="Van de Peer Y."/>
            <person name="Liu Z.J."/>
        </authorList>
    </citation>
    <scope>NUCLEOTIDE SEQUENCE [LARGE SCALE GENOMIC DNA]</scope>
    <source>
        <strain evidence="1">Lor288</strain>
    </source>
</reference>
<evidence type="ECO:0000313" key="1">
    <source>
        <dbReference type="EMBL" id="KAK8961680.1"/>
    </source>
</evidence>
<protein>
    <submittedName>
        <fullName evidence="1">Uncharacterized protein</fullName>
    </submittedName>
</protein>
<evidence type="ECO:0000313" key="2">
    <source>
        <dbReference type="Proteomes" id="UP001412067"/>
    </source>
</evidence>
<proteinExistence type="predicted"/>
<sequence>MNPLLPFTAACRRLALDAYEGSHRSLSALRLCDVRRPRHPLHHRPTQHRQTQLCTLQHLPTHSFARRGRMDPTVLVGEVIYNAFFPFRHPDIVFSPEDEEFRPLLPAIDGEGEDESQARLMRSSLWNWNSKDPSMLFNLVVFVPLYLVLFNLVELE</sequence>
<dbReference type="Proteomes" id="UP001412067">
    <property type="component" value="Unassembled WGS sequence"/>
</dbReference>
<accession>A0ABR2MCG9</accession>
<keyword evidence="2" id="KW-1185">Reference proteome</keyword>
<organism evidence="1 2">
    <name type="scientific">Platanthera guangdongensis</name>
    <dbReference type="NCBI Taxonomy" id="2320717"/>
    <lineage>
        <taxon>Eukaryota</taxon>
        <taxon>Viridiplantae</taxon>
        <taxon>Streptophyta</taxon>
        <taxon>Embryophyta</taxon>
        <taxon>Tracheophyta</taxon>
        <taxon>Spermatophyta</taxon>
        <taxon>Magnoliopsida</taxon>
        <taxon>Liliopsida</taxon>
        <taxon>Asparagales</taxon>
        <taxon>Orchidaceae</taxon>
        <taxon>Orchidoideae</taxon>
        <taxon>Orchideae</taxon>
        <taxon>Orchidinae</taxon>
        <taxon>Platanthera</taxon>
    </lineage>
</organism>
<gene>
    <name evidence="1" type="ORF">KSP40_PGU012296</name>
</gene>
<dbReference type="EMBL" id="JBBWWR010000009">
    <property type="protein sequence ID" value="KAK8961680.1"/>
    <property type="molecule type" value="Genomic_DNA"/>
</dbReference>
<name>A0ABR2MCG9_9ASPA</name>
<comment type="caution">
    <text evidence="1">The sequence shown here is derived from an EMBL/GenBank/DDBJ whole genome shotgun (WGS) entry which is preliminary data.</text>
</comment>